<evidence type="ECO:0000313" key="1">
    <source>
        <dbReference type="EMBL" id="KAB1154293.1"/>
    </source>
</evidence>
<proteinExistence type="predicted"/>
<comment type="caution">
    <text evidence="1">The sequence shown here is derived from an EMBL/GenBank/DDBJ whole genome shotgun (WGS) entry which is preliminary data.</text>
</comment>
<reference evidence="1 2" key="1">
    <citation type="submission" date="2019-09" db="EMBL/GenBank/DDBJ databases">
        <title>Flavobacterium sp. nov., isolated from glacier ice.</title>
        <authorList>
            <person name="Liu Q."/>
        </authorList>
    </citation>
    <scope>NUCLEOTIDE SEQUENCE [LARGE SCALE GENOMIC DNA]</scope>
    <source>
        <strain evidence="1 2">NBRC 112527</strain>
    </source>
</reference>
<gene>
    <name evidence="1" type="ORF">F6464_12985</name>
</gene>
<dbReference type="EMBL" id="WAEM01000009">
    <property type="protein sequence ID" value="KAB1154293.1"/>
    <property type="molecule type" value="Genomic_DNA"/>
</dbReference>
<dbReference type="AlphaFoldDB" id="A0A7J5A9X9"/>
<accession>A0A7J5A9X9</accession>
<keyword evidence="2" id="KW-1185">Reference proteome</keyword>
<dbReference type="Proteomes" id="UP000490922">
    <property type="component" value="Unassembled WGS sequence"/>
</dbReference>
<protein>
    <submittedName>
        <fullName evidence="1">Uncharacterized protein</fullName>
    </submittedName>
</protein>
<organism evidence="1 2">
    <name type="scientific">Flavobacterium luteum</name>
    <dbReference type="NCBI Taxonomy" id="2026654"/>
    <lineage>
        <taxon>Bacteria</taxon>
        <taxon>Pseudomonadati</taxon>
        <taxon>Bacteroidota</taxon>
        <taxon>Flavobacteriia</taxon>
        <taxon>Flavobacteriales</taxon>
        <taxon>Flavobacteriaceae</taxon>
        <taxon>Flavobacterium</taxon>
    </lineage>
</organism>
<sequence>MSDLVLSKAGNQVPVILLLDDGGNVKRVSPEQIGEGATNVGVIFGFTVMVSGAVVAHCPAVGVKV</sequence>
<dbReference type="OrthoDB" id="9985440at2"/>
<name>A0A7J5A9X9_9FLAO</name>
<evidence type="ECO:0000313" key="2">
    <source>
        <dbReference type="Proteomes" id="UP000490922"/>
    </source>
</evidence>